<dbReference type="Proteomes" id="UP001163211">
    <property type="component" value="Unassembled WGS sequence"/>
</dbReference>
<dbReference type="SUPFAM" id="SSF56784">
    <property type="entry name" value="HAD-like"/>
    <property type="match status" value="1"/>
</dbReference>
<dbReference type="NCBIfam" id="TIGR01488">
    <property type="entry name" value="HAD-SF-IB"/>
    <property type="match status" value="1"/>
</dbReference>
<dbReference type="PANTHER" id="PTHR43344:SF14">
    <property type="entry name" value="HAD-IB FAMILY HYDROLASE"/>
    <property type="match status" value="1"/>
</dbReference>
<comment type="caution">
    <text evidence="2">The sequence shown here is derived from an EMBL/GenBank/DDBJ whole genome shotgun (WGS) entry which is preliminary data.</text>
</comment>
<dbReference type="PANTHER" id="PTHR43344">
    <property type="entry name" value="PHOSPHOSERINE PHOSPHATASE"/>
    <property type="match status" value="1"/>
</dbReference>
<dbReference type="Gene3D" id="1.20.1440.100">
    <property type="entry name" value="SG protein - dephosphorylation function"/>
    <property type="match status" value="1"/>
</dbReference>
<dbReference type="InterPro" id="IPR036412">
    <property type="entry name" value="HAD-like_sf"/>
</dbReference>
<protein>
    <submittedName>
        <fullName evidence="2">HAD-IB family phosphatase</fullName>
    </submittedName>
</protein>
<keyword evidence="1" id="KW-0479">Metal-binding</keyword>
<evidence type="ECO:0000313" key="2">
    <source>
        <dbReference type="EMBL" id="MCX8302651.1"/>
    </source>
</evidence>
<dbReference type="InterPro" id="IPR023214">
    <property type="entry name" value="HAD_sf"/>
</dbReference>
<dbReference type="InterPro" id="IPR050582">
    <property type="entry name" value="HAD-like_SerB"/>
</dbReference>
<dbReference type="EMBL" id="JAPMLV010000001">
    <property type="protein sequence ID" value="MCX8302651.1"/>
    <property type="molecule type" value="Genomic_DNA"/>
</dbReference>
<proteinExistence type="predicted"/>
<evidence type="ECO:0000313" key="3">
    <source>
        <dbReference type="Proteomes" id="UP001163211"/>
    </source>
</evidence>
<dbReference type="Gene3D" id="3.40.50.1000">
    <property type="entry name" value="HAD superfamily/HAD-like"/>
    <property type="match status" value="1"/>
</dbReference>
<dbReference type="Pfam" id="PF12710">
    <property type="entry name" value="HAD"/>
    <property type="match status" value="1"/>
</dbReference>
<name>A0ABT3XBB6_9ENTR</name>
<organism evidence="2 3">
    <name type="scientific">Enterobacter pseudoroggenkampii</name>
    <dbReference type="NCBI Taxonomy" id="2996112"/>
    <lineage>
        <taxon>Bacteria</taxon>
        <taxon>Pseudomonadati</taxon>
        <taxon>Pseudomonadota</taxon>
        <taxon>Gammaproteobacteria</taxon>
        <taxon>Enterobacterales</taxon>
        <taxon>Enterobacteriaceae</taxon>
        <taxon>Enterobacter</taxon>
    </lineage>
</organism>
<sequence length="199" mass="22476">MTTNIAFFDFDGTITFSDTFTPFIYRSVDEKTLRRGKLRLLPYILAYKMGALSGSVLRKKVVRIALAGKSEAELKKAGLFYSKTEIPALLREDAMKKISWHKSQGDTVVVVSASLDLYLKPWCEQNGLELLCSEVAFSGGKATGKYKKGDCSARLKKTKIIDHYDLSSYNIIYAYGDTKEDLDMLSLASKKFYQWKEMA</sequence>
<evidence type="ECO:0000256" key="1">
    <source>
        <dbReference type="ARBA" id="ARBA00022723"/>
    </source>
</evidence>
<reference evidence="2" key="1">
    <citation type="submission" date="2022-11" db="EMBL/GenBank/DDBJ databases">
        <title>The draft genomes of two Enterobacter strains.</title>
        <authorList>
            <person name="He Y."/>
            <person name="Wu S."/>
            <person name="Feng Y."/>
            <person name="Zong Z."/>
        </authorList>
    </citation>
    <scope>NUCLEOTIDE SEQUENCE</scope>
    <source>
        <strain evidence="2">155092</strain>
    </source>
</reference>
<keyword evidence="3" id="KW-1185">Reference proteome</keyword>
<accession>A0ABT3XBB6</accession>
<gene>
    <name evidence="2" type="ORF">OTG14_06695</name>
</gene>
<dbReference type="RefSeq" id="WP_267214780.1">
    <property type="nucleotide sequence ID" value="NZ_JAPMLV010000001.1"/>
</dbReference>